<feature type="transmembrane region" description="Helical" evidence="1">
    <location>
        <begin position="6"/>
        <end position="25"/>
    </location>
</feature>
<comment type="caution">
    <text evidence="2">The sequence shown here is derived from an EMBL/GenBank/DDBJ whole genome shotgun (WGS) entry which is preliminary data.</text>
</comment>
<keyword evidence="1" id="KW-1133">Transmembrane helix</keyword>
<sequence length="121" mass="13557">MDDYYVLAGVIGAAVATFGGLRVSTRKLEKFRGDDKGWAYADLVGCTFMIAYHQYARISPPCLVRLSIPTLQRVFEEKMSGHQWLGFNDFVAECLRVAFIRDLGSPLLLVDPPAAVQCRKR</sequence>
<name>A0A2H9TNF5_9FUNG</name>
<evidence type="ECO:0000313" key="2">
    <source>
        <dbReference type="EMBL" id="PJF19301.1"/>
    </source>
</evidence>
<keyword evidence="3" id="KW-1185">Reference proteome</keyword>
<keyword evidence="1" id="KW-0472">Membrane</keyword>
<gene>
    <name evidence="2" type="ORF">PSACC_00883</name>
</gene>
<dbReference type="AlphaFoldDB" id="A0A2H9TNF5"/>
<dbReference type="Proteomes" id="UP000240830">
    <property type="component" value="Unassembled WGS sequence"/>
</dbReference>
<protein>
    <submittedName>
        <fullName evidence="2">Uncharacterized protein</fullName>
    </submittedName>
</protein>
<accession>A0A2H9TNF5</accession>
<keyword evidence="1" id="KW-0812">Transmembrane</keyword>
<dbReference type="EMBL" id="MTSL01000066">
    <property type="protein sequence ID" value="PJF19301.1"/>
    <property type="molecule type" value="Genomic_DNA"/>
</dbReference>
<reference evidence="2 3" key="1">
    <citation type="submission" date="2016-10" db="EMBL/GenBank/DDBJ databases">
        <title>The genome of Paramicrosporidium saccamoebae is the missing link in understanding Cryptomycota and Microsporidia evolution.</title>
        <authorList>
            <person name="Quandt C.A."/>
            <person name="Beaudet D."/>
            <person name="Corsaro D."/>
            <person name="Michel R."/>
            <person name="Corradi N."/>
            <person name="James T."/>
        </authorList>
    </citation>
    <scope>NUCLEOTIDE SEQUENCE [LARGE SCALE GENOMIC DNA]</scope>
    <source>
        <strain evidence="2 3">KSL3</strain>
    </source>
</reference>
<organism evidence="2 3">
    <name type="scientific">Paramicrosporidium saccamoebae</name>
    <dbReference type="NCBI Taxonomy" id="1246581"/>
    <lineage>
        <taxon>Eukaryota</taxon>
        <taxon>Fungi</taxon>
        <taxon>Fungi incertae sedis</taxon>
        <taxon>Cryptomycota</taxon>
        <taxon>Cryptomycota incertae sedis</taxon>
        <taxon>Paramicrosporidium</taxon>
    </lineage>
</organism>
<evidence type="ECO:0000256" key="1">
    <source>
        <dbReference type="SAM" id="Phobius"/>
    </source>
</evidence>
<proteinExistence type="predicted"/>
<evidence type="ECO:0000313" key="3">
    <source>
        <dbReference type="Proteomes" id="UP000240830"/>
    </source>
</evidence>